<sequence length="553" mass="61848">MEILNVALAQACAHAKILILLGGIWTLLLTRYVWWRLFSYQGIPKTLPFVGAPKAGLFTRARVTLMSCSGLRQLLLDGYRDYSKKGKSFILPNLFNGNEVIIPTQHMQWLLEQPESVLSQYETNRQFMCSDYTMLHADIMGKNWPRLADTVKREMTRDLDEFADAMVDEVEDSLRALWGSDTEKWHEMVLYDIMLEITGRVVSRVFVGLPLCRNPGYLQASTGFSKYILLWAMGIELLPGFLKPVFGPLLTAWDYLQYKRMASFIAPMFQERIARLGQGPDATLENMKSSSEANDYIQWALRDVVRHGENPYDPNDMITKRLAISSFTAIQSSAITITNAVMDIAASKESIAIQDELRAEVSTANNVWTRSSLARLPKLDSTLTETLRLWGFLTHGVTKAVVAPGGVTIPTGEHIPCGAKIGVASYGPHHDDDVYGHKGASPFVFDPFRFTRPEVAHSAGNKKEGAPPGLGFVTTSEYYMGFSHGRHACPGRFFANSLLKILLAQISMLYDVEPLTERPANPWLNNTIGPPIGAKVRVRRRKVSVEAEIEAKV</sequence>
<dbReference type="Pfam" id="PF00067">
    <property type="entry name" value="p450"/>
    <property type="match status" value="1"/>
</dbReference>
<organism evidence="11 12">
    <name type="scientific">Lasiosphaeris hirsuta</name>
    <dbReference type="NCBI Taxonomy" id="260670"/>
    <lineage>
        <taxon>Eukaryota</taxon>
        <taxon>Fungi</taxon>
        <taxon>Dikarya</taxon>
        <taxon>Ascomycota</taxon>
        <taxon>Pezizomycotina</taxon>
        <taxon>Sordariomycetes</taxon>
        <taxon>Sordariomycetidae</taxon>
        <taxon>Sordariales</taxon>
        <taxon>Lasiosphaeriaceae</taxon>
        <taxon>Lasiosphaeris</taxon>
    </lineage>
</organism>
<dbReference type="Proteomes" id="UP001172102">
    <property type="component" value="Unassembled WGS sequence"/>
</dbReference>
<keyword evidence="12" id="KW-1185">Reference proteome</keyword>
<dbReference type="GO" id="GO:0020037">
    <property type="term" value="F:heme binding"/>
    <property type="evidence" value="ECO:0007669"/>
    <property type="project" value="InterPro"/>
</dbReference>
<dbReference type="AlphaFoldDB" id="A0AA40A279"/>
<accession>A0AA40A279</accession>
<dbReference type="GO" id="GO:0004497">
    <property type="term" value="F:monooxygenase activity"/>
    <property type="evidence" value="ECO:0007669"/>
    <property type="project" value="UniProtKB-KW"/>
</dbReference>
<keyword evidence="7 9" id="KW-0503">Monooxygenase</keyword>
<evidence type="ECO:0000256" key="5">
    <source>
        <dbReference type="ARBA" id="ARBA00023002"/>
    </source>
</evidence>
<keyword evidence="5 9" id="KW-0560">Oxidoreductase</keyword>
<name>A0AA40A279_9PEZI</name>
<evidence type="ECO:0000313" key="12">
    <source>
        <dbReference type="Proteomes" id="UP001172102"/>
    </source>
</evidence>
<keyword evidence="4 8" id="KW-0479">Metal-binding</keyword>
<dbReference type="PROSITE" id="PS00086">
    <property type="entry name" value="CYTOCHROME_P450"/>
    <property type="match status" value="1"/>
</dbReference>
<evidence type="ECO:0000256" key="7">
    <source>
        <dbReference type="ARBA" id="ARBA00023033"/>
    </source>
</evidence>
<dbReference type="PANTHER" id="PTHR46206">
    <property type="entry name" value="CYTOCHROME P450"/>
    <property type="match status" value="1"/>
</dbReference>
<evidence type="ECO:0000256" key="8">
    <source>
        <dbReference type="PIRSR" id="PIRSR602403-1"/>
    </source>
</evidence>
<dbReference type="GO" id="GO:0005506">
    <property type="term" value="F:iron ion binding"/>
    <property type="evidence" value="ECO:0007669"/>
    <property type="project" value="InterPro"/>
</dbReference>
<gene>
    <name evidence="11" type="ORF">B0H67DRAFT_588885</name>
</gene>
<dbReference type="EMBL" id="JAUKUA010000006">
    <property type="protein sequence ID" value="KAK0707910.1"/>
    <property type="molecule type" value="Genomic_DNA"/>
</dbReference>
<evidence type="ECO:0000313" key="11">
    <source>
        <dbReference type="EMBL" id="KAK0707910.1"/>
    </source>
</evidence>
<reference evidence="11" key="1">
    <citation type="submission" date="2023-06" db="EMBL/GenBank/DDBJ databases">
        <title>Genome-scale phylogeny and comparative genomics of the fungal order Sordariales.</title>
        <authorList>
            <consortium name="Lawrence Berkeley National Laboratory"/>
            <person name="Hensen N."/>
            <person name="Bonometti L."/>
            <person name="Westerberg I."/>
            <person name="Brannstrom I.O."/>
            <person name="Guillou S."/>
            <person name="Cros-Aarteil S."/>
            <person name="Calhoun S."/>
            <person name="Haridas S."/>
            <person name="Kuo A."/>
            <person name="Mondo S."/>
            <person name="Pangilinan J."/>
            <person name="Riley R."/>
            <person name="Labutti K."/>
            <person name="Andreopoulos B."/>
            <person name="Lipzen A."/>
            <person name="Chen C."/>
            <person name="Yanf M."/>
            <person name="Daum C."/>
            <person name="Ng V."/>
            <person name="Clum A."/>
            <person name="Steindorff A."/>
            <person name="Ohm R."/>
            <person name="Martin F."/>
            <person name="Silar P."/>
            <person name="Natvig D."/>
            <person name="Lalanne C."/>
            <person name="Gautier V."/>
            <person name="Ament-Velasquez S.L."/>
            <person name="Kruys A."/>
            <person name="Hutchinson M.I."/>
            <person name="Powell A.J."/>
            <person name="Barry K."/>
            <person name="Miller A.N."/>
            <person name="Grigoriev I.V."/>
            <person name="Debuchy R."/>
            <person name="Gladieux P."/>
            <person name="Thoren M.H."/>
            <person name="Johannesson H."/>
        </authorList>
    </citation>
    <scope>NUCLEOTIDE SEQUENCE</scope>
    <source>
        <strain evidence="11">SMH4607-1</strain>
    </source>
</reference>
<dbReference type="InterPro" id="IPR002403">
    <property type="entry name" value="Cyt_P450_E_grp-IV"/>
</dbReference>
<evidence type="ECO:0000256" key="6">
    <source>
        <dbReference type="ARBA" id="ARBA00023004"/>
    </source>
</evidence>
<feature type="transmembrane region" description="Helical" evidence="10">
    <location>
        <begin position="17"/>
        <end position="35"/>
    </location>
</feature>
<keyword evidence="10" id="KW-0472">Membrane</keyword>
<proteinExistence type="inferred from homology"/>
<evidence type="ECO:0000256" key="4">
    <source>
        <dbReference type="ARBA" id="ARBA00022723"/>
    </source>
</evidence>
<keyword evidence="3 8" id="KW-0349">Heme</keyword>
<keyword evidence="10" id="KW-1133">Transmembrane helix</keyword>
<comment type="similarity">
    <text evidence="2 9">Belongs to the cytochrome P450 family.</text>
</comment>
<evidence type="ECO:0000256" key="1">
    <source>
        <dbReference type="ARBA" id="ARBA00001971"/>
    </source>
</evidence>
<dbReference type="InterPro" id="IPR001128">
    <property type="entry name" value="Cyt_P450"/>
</dbReference>
<comment type="caution">
    <text evidence="11">The sequence shown here is derived from an EMBL/GenBank/DDBJ whole genome shotgun (WGS) entry which is preliminary data.</text>
</comment>
<evidence type="ECO:0000256" key="2">
    <source>
        <dbReference type="ARBA" id="ARBA00010617"/>
    </source>
</evidence>
<dbReference type="PANTHER" id="PTHR46206:SF1">
    <property type="entry name" value="P450, PUTATIVE (EUROFUNG)-RELATED"/>
    <property type="match status" value="1"/>
</dbReference>
<dbReference type="InterPro" id="IPR036396">
    <property type="entry name" value="Cyt_P450_sf"/>
</dbReference>
<evidence type="ECO:0000256" key="10">
    <source>
        <dbReference type="SAM" id="Phobius"/>
    </source>
</evidence>
<protein>
    <submittedName>
        <fullName evidence="11">Cytochrome P450</fullName>
    </submittedName>
</protein>
<dbReference type="Gene3D" id="1.10.630.10">
    <property type="entry name" value="Cytochrome P450"/>
    <property type="match status" value="1"/>
</dbReference>
<feature type="binding site" description="axial binding residue" evidence="8">
    <location>
        <position position="489"/>
    </location>
    <ligand>
        <name>heme</name>
        <dbReference type="ChEBI" id="CHEBI:30413"/>
    </ligand>
    <ligandPart>
        <name>Fe</name>
        <dbReference type="ChEBI" id="CHEBI:18248"/>
    </ligandPart>
</feature>
<dbReference type="CDD" id="cd11041">
    <property type="entry name" value="CYP503A1-like"/>
    <property type="match status" value="1"/>
</dbReference>
<evidence type="ECO:0000256" key="3">
    <source>
        <dbReference type="ARBA" id="ARBA00022617"/>
    </source>
</evidence>
<keyword evidence="10" id="KW-0812">Transmembrane</keyword>
<dbReference type="GO" id="GO:0016705">
    <property type="term" value="F:oxidoreductase activity, acting on paired donors, with incorporation or reduction of molecular oxygen"/>
    <property type="evidence" value="ECO:0007669"/>
    <property type="project" value="InterPro"/>
</dbReference>
<dbReference type="InterPro" id="IPR017972">
    <property type="entry name" value="Cyt_P450_CS"/>
</dbReference>
<dbReference type="PRINTS" id="PR00465">
    <property type="entry name" value="EP450IV"/>
</dbReference>
<keyword evidence="6 8" id="KW-0408">Iron</keyword>
<dbReference type="SUPFAM" id="SSF48264">
    <property type="entry name" value="Cytochrome P450"/>
    <property type="match status" value="1"/>
</dbReference>
<comment type="cofactor">
    <cofactor evidence="1 8">
        <name>heme</name>
        <dbReference type="ChEBI" id="CHEBI:30413"/>
    </cofactor>
</comment>
<evidence type="ECO:0000256" key="9">
    <source>
        <dbReference type="RuleBase" id="RU000461"/>
    </source>
</evidence>